<dbReference type="Proteomes" id="UP000824248">
    <property type="component" value="Unassembled WGS sequence"/>
</dbReference>
<evidence type="ECO:0000256" key="16">
    <source>
        <dbReference type="ARBA" id="ARBA00030048"/>
    </source>
</evidence>
<evidence type="ECO:0000313" key="27">
    <source>
        <dbReference type="Proteomes" id="UP000824248"/>
    </source>
</evidence>
<comment type="cofactor">
    <cofactor evidence="1">
        <name>Mg(2+)</name>
        <dbReference type="ChEBI" id="CHEBI:18420"/>
    </cofactor>
</comment>
<evidence type="ECO:0000256" key="1">
    <source>
        <dbReference type="ARBA" id="ARBA00001946"/>
    </source>
</evidence>
<evidence type="ECO:0000256" key="21">
    <source>
        <dbReference type="ARBA" id="ARBA00049035"/>
    </source>
</evidence>
<dbReference type="PANTHER" id="PTHR11136">
    <property type="entry name" value="FOLYLPOLYGLUTAMATE SYNTHASE-RELATED"/>
    <property type="match status" value="1"/>
</dbReference>
<evidence type="ECO:0000256" key="4">
    <source>
        <dbReference type="ARBA" id="ARBA00005150"/>
    </source>
</evidence>
<evidence type="ECO:0000256" key="10">
    <source>
        <dbReference type="ARBA" id="ARBA00022598"/>
    </source>
</evidence>
<dbReference type="Gene3D" id="3.40.1190.10">
    <property type="entry name" value="Mur-like, catalytic domain"/>
    <property type="match status" value="1"/>
</dbReference>
<dbReference type="InterPro" id="IPR013221">
    <property type="entry name" value="Mur_ligase_cen"/>
</dbReference>
<comment type="caution">
    <text evidence="26">The sequence shown here is derived from an EMBL/GenBank/DDBJ whole genome shotgun (WGS) entry which is preliminary data.</text>
</comment>
<dbReference type="Pfam" id="PF02875">
    <property type="entry name" value="Mur_ligase_C"/>
    <property type="match status" value="1"/>
</dbReference>
<keyword evidence="13 23" id="KW-0067">ATP-binding</keyword>
<dbReference type="SUPFAM" id="SSF53244">
    <property type="entry name" value="MurD-like peptide ligases, peptide-binding domain"/>
    <property type="match status" value="1"/>
</dbReference>
<evidence type="ECO:0000256" key="7">
    <source>
        <dbReference type="ARBA" id="ARBA00013023"/>
    </source>
</evidence>
<protein>
    <recommendedName>
        <fullName evidence="9">Dihydrofolate synthase/folylpolyglutamate synthase</fullName>
        <ecNumber evidence="7">6.3.2.12</ecNumber>
        <ecNumber evidence="8">6.3.2.17</ecNumber>
    </recommendedName>
    <alternativeName>
        <fullName evidence="18">Folylpoly-gamma-glutamate synthetase-dihydrofolate synthetase</fullName>
    </alternativeName>
    <alternativeName>
        <fullName evidence="16">Folylpolyglutamate synthetase</fullName>
    </alternativeName>
    <alternativeName>
        <fullName evidence="17">Tetrahydrofolylpolyglutamate synthase</fullName>
    </alternativeName>
</protein>
<evidence type="ECO:0000256" key="3">
    <source>
        <dbReference type="ARBA" id="ARBA00004799"/>
    </source>
</evidence>
<evidence type="ECO:0000256" key="18">
    <source>
        <dbReference type="ARBA" id="ARBA00032510"/>
    </source>
</evidence>
<dbReference type="PIRSF" id="PIRSF001563">
    <property type="entry name" value="Folylpolyglu_synth"/>
    <property type="match status" value="1"/>
</dbReference>
<dbReference type="EMBL" id="DXFC01000217">
    <property type="protein sequence ID" value="HIX62024.1"/>
    <property type="molecule type" value="Genomic_DNA"/>
</dbReference>
<evidence type="ECO:0000256" key="8">
    <source>
        <dbReference type="ARBA" id="ARBA00013025"/>
    </source>
</evidence>
<evidence type="ECO:0000256" key="22">
    <source>
        <dbReference type="ARBA" id="ARBA00049161"/>
    </source>
</evidence>
<comment type="catalytic activity">
    <reaction evidence="22">
        <text>7,8-dihydropteroate + L-glutamate + ATP = 7,8-dihydrofolate + ADP + phosphate + H(+)</text>
        <dbReference type="Rhea" id="RHEA:23584"/>
        <dbReference type="ChEBI" id="CHEBI:15378"/>
        <dbReference type="ChEBI" id="CHEBI:17839"/>
        <dbReference type="ChEBI" id="CHEBI:29985"/>
        <dbReference type="ChEBI" id="CHEBI:30616"/>
        <dbReference type="ChEBI" id="CHEBI:43474"/>
        <dbReference type="ChEBI" id="CHEBI:57451"/>
        <dbReference type="ChEBI" id="CHEBI:456216"/>
        <dbReference type="EC" id="6.3.2.12"/>
    </reaction>
</comment>
<dbReference type="GO" id="GO:0005524">
    <property type="term" value="F:ATP binding"/>
    <property type="evidence" value="ECO:0007669"/>
    <property type="project" value="UniProtKB-KW"/>
</dbReference>
<accession>A0A9D1WML4</accession>
<keyword evidence="14" id="KW-0460">Magnesium</keyword>
<dbReference type="AlphaFoldDB" id="A0A9D1WML4"/>
<dbReference type="PANTHER" id="PTHR11136:SF0">
    <property type="entry name" value="DIHYDROFOLATE SYNTHETASE-RELATED"/>
    <property type="match status" value="1"/>
</dbReference>
<evidence type="ECO:0000256" key="20">
    <source>
        <dbReference type="ARBA" id="ARBA00047808"/>
    </source>
</evidence>
<evidence type="ECO:0000259" key="24">
    <source>
        <dbReference type="Pfam" id="PF02875"/>
    </source>
</evidence>
<keyword evidence="11" id="KW-0479">Metal-binding</keyword>
<evidence type="ECO:0000256" key="15">
    <source>
        <dbReference type="ARBA" id="ARBA00022909"/>
    </source>
</evidence>
<comment type="catalytic activity">
    <reaction evidence="19">
        <text>(6S)-5,6,7,8-tetrahydrofolyl-(gamma-L-Glu)(n) + L-glutamate + ATP = (6S)-5,6,7,8-tetrahydrofolyl-(gamma-L-Glu)(n+1) + ADP + phosphate + H(+)</text>
        <dbReference type="Rhea" id="RHEA:10580"/>
        <dbReference type="Rhea" id="RHEA-COMP:14738"/>
        <dbReference type="Rhea" id="RHEA-COMP:14740"/>
        <dbReference type="ChEBI" id="CHEBI:15378"/>
        <dbReference type="ChEBI" id="CHEBI:29985"/>
        <dbReference type="ChEBI" id="CHEBI:30616"/>
        <dbReference type="ChEBI" id="CHEBI:43474"/>
        <dbReference type="ChEBI" id="CHEBI:141005"/>
        <dbReference type="ChEBI" id="CHEBI:456216"/>
        <dbReference type="EC" id="6.3.2.17"/>
    </reaction>
</comment>
<dbReference type="GO" id="GO:0005737">
    <property type="term" value="C:cytoplasm"/>
    <property type="evidence" value="ECO:0007669"/>
    <property type="project" value="TreeGrafter"/>
</dbReference>
<evidence type="ECO:0000256" key="19">
    <source>
        <dbReference type="ARBA" id="ARBA00047493"/>
    </source>
</evidence>
<comment type="similarity">
    <text evidence="5 23">Belongs to the folylpolyglutamate synthase family.</text>
</comment>
<dbReference type="NCBIfam" id="NF008101">
    <property type="entry name" value="PRK10846.1"/>
    <property type="match status" value="1"/>
</dbReference>
<evidence type="ECO:0000256" key="14">
    <source>
        <dbReference type="ARBA" id="ARBA00022842"/>
    </source>
</evidence>
<dbReference type="EC" id="6.3.2.17" evidence="8"/>
<comment type="subunit">
    <text evidence="6">Monomer.</text>
</comment>
<dbReference type="InterPro" id="IPR001645">
    <property type="entry name" value="Folylpolyglutamate_synth"/>
</dbReference>
<evidence type="ECO:0000256" key="5">
    <source>
        <dbReference type="ARBA" id="ARBA00008276"/>
    </source>
</evidence>
<dbReference type="InterPro" id="IPR036615">
    <property type="entry name" value="Mur_ligase_C_dom_sf"/>
</dbReference>
<evidence type="ECO:0000259" key="25">
    <source>
        <dbReference type="Pfam" id="PF08245"/>
    </source>
</evidence>
<gene>
    <name evidence="26" type="primary">folC</name>
    <name evidence="26" type="ORF">H9854_07320</name>
</gene>
<dbReference type="FunFam" id="3.40.1190.10:FF:000004">
    <property type="entry name" value="Dihydrofolate synthase/folylpolyglutamate synthase"/>
    <property type="match status" value="1"/>
</dbReference>
<dbReference type="Pfam" id="PF08245">
    <property type="entry name" value="Mur_ligase_M"/>
    <property type="match status" value="1"/>
</dbReference>
<evidence type="ECO:0000256" key="13">
    <source>
        <dbReference type="ARBA" id="ARBA00022840"/>
    </source>
</evidence>
<keyword evidence="15" id="KW-0289">Folate biosynthesis</keyword>
<feature type="domain" description="Mur ligase C-terminal" evidence="24">
    <location>
        <begin position="295"/>
        <end position="413"/>
    </location>
</feature>
<evidence type="ECO:0000256" key="2">
    <source>
        <dbReference type="ARBA" id="ARBA00002714"/>
    </source>
</evidence>
<dbReference type="GO" id="GO:0008841">
    <property type="term" value="F:dihydrofolate synthase activity"/>
    <property type="evidence" value="ECO:0007669"/>
    <property type="project" value="UniProtKB-EC"/>
</dbReference>
<organism evidence="26 27">
    <name type="scientific">Candidatus Halomonas stercoripullorum</name>
    <dbReference type="NCBI Taxonomy" id="2838617"/>
    <lineage>
        <taxon>Bacteria</taxon>
        <taxon>Pseudomonadati</taxon>
        <taxon>Pseudomonadota</taxon>
        <taxon>Gammaproteobacteria</taxon>
        <taxon>Oceanospirillales</taxon>
        <taxon>Halomonadaceae</taxon>
        <taxon>Halomonas</taxon>
    </lineage>
</organism>
<evidence type="ECO:0000256" key="9">
    <source>
        <dbReference type="ARBA" id="ARBA00019357"/>
    </source>
</evidence>
<dbReference type="GO" id="GO:0046872">
    <property type="term" value="F:metal ion binding"/>
    <property type="evidence" value="ECO:0007669"/>
    <property type="project" value="UniProtKB-KW"/>
</dbReference>
<evidence type="ECO:0000256" key="11">
    <source>
        <dbReference type="ARBA" id="ARBA00022723"/>
    </source>
</evidence>
<evidence type="ECO:0000313" key="26">
    <source>
        <dbReference type="EMBL" id="HIX62024.1"/>
    </source>
</evidence>
<reference evidence="26" key="1">
    <citation type="journal article" date="2021" name="PeerJ">
        <title>Extensive microbial diversity within the chicken gut microbiome revealed by metagenomics and culture.</title>
        <authorList>
            <person name="Gilroy R."/>
            <person name="Ravi A."/>
            <person name="Getino M."/>
            <person name="Pursley I."/>
            <person name="Horton D.L."/>
            <person name="Alikhan N.F."/>
            <person name="Baker D."/>
            <person name="Gharbi K."/>
            <person name="Hall N."/>
            <person name="Watson M."/>
            <person name="Adriaenssens E.M."/>
            <person name="Foster-Nyarko E."/>
            <person name="Jarju S."/>
            <person name="Secka A."/>
            <person name="Antonio M."/>
            <person name="Oren A."/>
            <person name="Chaudhuri R.R."/>
            <person name="La Ragione R."/>
            <person name="Hildebrand F."/>
            <person name="Pallen M.J."/>
        </authorList>
    </citation>
    <scope>NUCLEOTIDE SEQUENCE</scope>
    <source>
        <strain evidence="26">1193</strain>
    </source>
</reference>
<evidence type="ECO:0000256" key="6">
    <source>
        <dbReference type="ARBA" id="ARBA00011245"/>
    </source>
</evidence>
<keyword evidence="10 23" id="KW-0436">Ligase</keyword>
<proteinExistence type="inferred from homology"/>
<dbReference type="GO" id="GO:0004326">
    <property type="term" value="F:tetrahydrofolylpolyglutamate synthase activity"/>
    <property type="evidence" value="ECO:0007669"/>
    <property type="project" value="UniProtKB-EC"/>
</dbReference>
<comment type="pathway">
    <text evidence="4">Cofactor biosynthesis; tetrahydrofolylpolyglutamate biosynthesis.</text>
</comment>
<dbReference type="InterPro" id="IPR004101">
    <property type="entry name" value="Mur_ligase_C"/>
</dbReference>
<comment type="catalytic activity">
    <reaction evidence="21">
        <text>(6R)-5,10-methylenetetrahydrofolyl-(gamma-L-Glu)(n) + L-glutamate + ATP = (6R)-5,10-methylenetetrahydrofolyl-(gamma-L-Glu)(n+1) + ADP + phosphate + H(+)</text>
        <dbReference type="Rhea" id="RHEA:51912"/>
        <dbReference type="Rhea" id="RHEA-COMP:13257"/>
        <dbReference type="Rhea" id="RHEA-COMP:13258"/>
        <dbReference type="ChEBI" id="CHEBI:15378"/>
        <dbReference type="ChEBI" id="CHEBI:29985"/>
        <dbReference type="ChEBI" id="CHEBI:30616"/>
        <dbReference type="ChEBI" id="CHEBI:43474"/>
        <dbReference type="ChEBI" id="CHEBI:136572"/>
        <dbReference type="ChEBI" id="CHEBI:456216"/>
        <dbReference type="EC" id="6.3.2.17"/>
    </reaction>
</comment>
<dbReference type="EC" id="6.3.2.12" evidence="7"/>
<dbReference type="SUPFAM" id="SSF53623">
    <property type="entry name" value="MurD-like peptide ligases, catalytic domain"/>
    <property type="match status" value="1"/>
</dbReference>
<evidence type="ECO:0000256" key="17">
    <source>
        <dbReference type="ARBA" id="ARBA00030592"/>
    </source>
</evidence>
<comment type="catalytic activity">
    <reaction evidence="20">
        <text>10-formyltetrahydrofolyl-(gamma-L-Glu)(n) + L-glutamate + ATP = 10-formyltetrahydrofolyl-(gamma-L-Glu)(n+1) + ADP + phosphate + H(+)</text>
        <dbReference type="Rhea" id="RHEA:51904"/>
        <dbReference type="Rhea" id="RHEA-COMP:13088"/>
        <dbReference type="Rhea" id="RHEA-COMP:14300"/>
        <dbReference type="ChEBI" id="CHEBI:15378"/>
        <dbReference type="ChEBI" id="CHEBI:29985"/>
        <dbReference type="ChEBI" id="CHEBI:30616"/>
        <dbReference type="ChEBI" id="CHEBI:43474"/>
        <dbReference type="ChEBI" id="CHEBI:134413"/>
        <dbReference type="ChEBI" id="CHEBI:456216"/>
        <dbReference type="EC" id="6.3.2.17"/>
    </reaction>
</comment>
<evidence type="ECO:0000256" key="12">
    <source>
        <dbReference type="ARBA" id="ARBA00022741"/>
    </source>
</evidence>
<name>A0A9D1WML4_9GAMM</name>
<dbReference type="InterPro" id="IPR036565">
    <property type="entry name" value="Mur-like_cat_sf"/>
</dbReference>
<comment type="function">
    <text evidence="2">Functions in two distinct reactions of the de novo folate biosynthetic pathway. Catalyzes the addition of a glutamate residue to dihydropteroate (7,8-dihydropteroate or H2Pte) to form dihydrofolate (7,8-dihydrofolate monoglutamate or H2Pte-Glu). Also catalyzes successive additions of L-glutamate to tetrahydrofolate or 10-formyltetrahydrofolate or 5,10-methylenetetrahydrofolate, leading to folylpolyglutamate derivatives.</text>
</comment>
<comment type="pathway">
    <text evidence="3">Cofactor biosynthesis; tetrahydrofolate biosynthesis; 7,8-dihydrofolate from 2-amino-4-hydroxy-6-hydroxymethyl-7,8-dihydropteridine diphosphate and 4-aminobenzoate: step 2/2.</text>
</comment>
<evidence type="ECO:0000256" key="23">
    <source>
        <dbReference type="PIRNR" id="PIRNR001563"/>
    </source>
</evidence>
<dbReference type="GO" id="GO:0046656">
    <property type="term" value="P:folic acid biosynthetic process"/>
    <property type="evidence" value="ECO:0007669"/>
    <property type="project" value="UniProtKB-KW"/>
</dbReference>
<reference evidence="26" key="2">
    <citation type="submission" date="2021-04" db="EMBL/GenBank/DDBJ databases">
        <authorList>
            <person name="Gilroy R."/>
        </authorList>
    </citation>
    <scope>NUCLEOTIDE SEQUENCE</scope>
    <source>
        <strain evidence="26">1193</strain>
    </source>
</reference>
<sequence length="425" mass="44910">MSAMRLGTLEAWLEYLEQAHPVGIDLGLERVAEVARRMGLLKMRLAPRVITVAGTNGKGSTVAMLEALARAHGLSTATYTSPHLLRYNERVCLDGQAVADDALISAFEEVEAARLAVKPISLTYFEVGTLAALALFARQQPDLVVLEVGLGGRLDAVNVIDADVAVITTIAHDHASYLGDDLAVIGREKAGIMRSGCPVVLGSRELPASVSQAAQEQGAVSLSLGQAYHWQAQGPDSFSWSGTTDTGAVLRLDALPDPGLPLDNAATALQALLATGIELNEADSRRALHGVCLPGRMQWLGQWCLDVGHNPHAAAYVAERFTRQSCTGRTWVLLGMLEDKDAEGVIQALSGVADAWIAVSLAGERGRSAAELAGCITAQGGRVAHQAVSPEAGAEWLSARLAQNDRVLVCGSFFTVAAILAWKQV</sequence>
<keyword evidence="12 23" id="KW-0547">Nucleotide-binding</keyword>
<dbReference type="Gene3D" id="3.90.190.20">
    <property type="entry name" value="Mur ligase, C-terminal domain"/>
    <property type="match status" value="1"/>
</dbReference>
<feature type="domain" description="Mur ligase central" evidence="25">
    <location>
        <begin position="52"/>
        <end position="194"/>
    </location>
</feature>
<dbReference type="NCBIfam" id="TIGR01499">
    <property type="entry name" value="folC"/>
    <property type="match status" value="1"/>
</dbReference>